<dbReference type="InParanoid" id="A0A177CHG2"/>
<organism evidence="3 4">
    <name type="scientific">Paraphaeosphaeria sporulosa</name>
    <dbReference type="NCBI Taxonomy" id="1460663"/>
    <lineage>
        <taxon>Eukaryota</taxon>
        <taxon>Fungi</taxon>
        <taxon>Dikarya</taxon>
        <taxon>Ascomycota</taxon>
        <taxon>Pezizomycotina</taxon>
        <taxon>Dothideomycetes</taxon>
        <taxon>Pleosporomycetidae</taxon>
        <taxon>Pleosporales</taxon>
        <taxon>Massarineae</taxon>
        <taxon>Didymosphaeriaceae</taxon>
        <taxon>Paraphaeosphaeria</taxon>
    </lineage>
</organism>
<dbReference type="InterPro" id="IPR001849">
    <property type="entry name" value="PH_domain"/>
</dbReference>
<sequence length="544" mass="60496">MPSTMDPTGETQPASRSRRAEQSERQNSNSSSQSTPPSYGYHNTFHTHAAPVLAAPPSYQNANSTKTLTWAYTKHLEEANELWNNTSPPPYDCTVFQSGVMGMKQELTAIFQVSRSREWHDVYVVLEGTQLKLHRIKSPSLLSKNKSPTPGRLIRSFTLQHSEIGVASDFKKTALTPKSPFAHLVPASARHKLYETDPHLFEPVREHVVRLRLETEQFLLCASSQEEMLDWTEKLCAAIDISQPLEDRSEPRYRSLPRRSRRQRVLDGSRLGENLDNLSSLEAGRRIIAEQEEIIRQLYPHLAAEPGAPQLPELDLPSAPTDADREEFDADDVRFPSQRPRSASLSRIVSNEGDSAPEDRPTTRDMYPDPKDAPVVRPSQSQALRYRRRCAPALLACSPRVSDVVMCGGERVRINTKENVLVMYTSHPPRYDAHNFPKAKRAPKVPKSVPAPILVERPSSPLRGVSDTSVESFGYDLSSTSSDSAAEETRVGAPSEPPSPTALTQAKADATRQLVSMGKHRRSGDEVREHSMSAMALGVAGLMV</sequence>
<feature type="compositionally biased region" description="Basic and acidic residues" evidence="1">
    <location>
        <begin position="357"/>
        <end position="374"/>
    </location>
</feature>
<feature type="region of interest" description="Disordered" evidence="1">
    <location>
        <begin position="306"/>
        <end position="380"/>
    </location>
</feature>
<evidence type="ECO:0000256" key="1">
    <source>
        <dbReference type="SAM" id="MobiDB-lite"/>
    </source>
</evidence>
<evidence type="ECO:0000313" key="4">
    <source>
        <dbReference type="Proteomes" id="UP000077069"/>
    </source>
</evidence>
<dbReference type="InterPro" id="IPR011993">
    <property type="entry name" value="PH-like_dom_sf"/>
</dbReference>
<dbReference type="GeneID" id="28766223"/>
<dbReference type="AlphaFoldDB" id="A0A177CHG2"/>
<feature type="compositionally biased region" description="Polar residues" evidence="1">
    <location>
        <begin position="339"/>
        <end position="353"/>
    </location>
</feature>
<dbReference type="RefSeq" id="XP_018037016.1">
    <property type="nucleotide sequence ID" value="XM_018182737.1"/>
</dbReference>
<dbReference type="EMBL" id="KV441551">
    <property type="protein sequence ID" value="OAG06651.1"/>
    <property type="molecule type" value="Genomic_DNA"/>
</dbReference>
<dbReference type="PANTHER" id="PTHR37283">
    <property type="entry name" value="PH DOMAIN-CONTAINING PROTEIN YHR131C"/>
    <property type="match status" value="1"/>
</dbReference>
<accession>A0A177CHG2</accession>
<dbReference type="Gene3D" id="2.30.29.30">
    <property type="entry name" value="Pleckstrin-homology domain (PH domain)/Phosphotyrosine-binding domain (PTB)"/>
    <property type="match status" value="1"/>
</dbReference>
<proteinExistence type="predicted"/>
<protein>
    <recommendedName>
        <fullName evidence="2">PH domain-containing protein</fullName>
    </recommendedName>
</protein>
<feature type="compositionally biased region" description="Polar residues" evidence="1">
    <location>
        <begin position="1"/>
        <end position="13"/>
    </location>
</feature>
<name>A0A177CHG2_9PLEO</name>
<dbReference type="SUPFAM" id="SSF50729">
    <property type="entry name" value="PH domain-like"/>
    <property type="match status" value="1"/>
</dbReference>
<feature type="compositionally biased region" description="Low complexity" evidence="1">
    <location>
        <begin position="25"/>
        <end position="34"/>
    </location>
</feature>
<keyword evidence="4" id="KW-1185">Reference proteome</keyword>
<dbReference type="OrthoDB" id="5865767at2759"/>
<dbReference type="PROSITE" id="PS50003">
    <property type="entry name" value="PH_DOMAIN"/>
    <property type="match status" value="1"/>
</dbReference>
<reference evidence="3 4" key="1">
    <citation type="submission" date="2016-05" db="EMBL/GenBank/DDBJ databases">
        <title>Comparative analysis of secretome profiles of manganese(II)-oxidizing ascomycete fungi.</title>
        <authorList>
            <consortium name="DOE Joint Genome Institute"/>
            <person name="Zeiner C.A."/>
            <person name="Purvine S.O."/>
            <person name="Zink E.M."/>
            <person name="Wu S."/>
            <person name="Pasa-Tolic L."/>
            <person name="Chaput D.L."/>
            <person name="Haridas S."/>
            <person name="Grigoriev I.V."/>
            <person name="Santelli C.M."/>
            <person name="Hansel C.M."/>
        </authorList>
    </citation>
    <scope>NUCLEOTIDE SEQUENCE [LARGE SCALE GENOMIC DNA]</scope>
    <source>
        <strain evidence="3 4">AP3s5-JAC2a</strain>
    </source>
</reference>
<feature type="region of interest" description="Disordered" evidence="1">
    <location>
        <begin position="1"/>
        <end position="44"/>
    </location>
</feature>
<gene>
    <name evidence="3" type="ORF">CC84DRAFT_1215696</name>
</gene>
<dbReference type="Proteomes" id="UP000077069">
    <property type="component" value="Unassembled WGS sequence"/>
</dbReference>
<dbReference type="PANTHER" id="PTHR37283:SF1">
    <property type="entry name" value="PH DOMAIN-CONTAINING PROTEIN YHR131C"/>
    <property type="match status" value="1"/>
</dbReference>
<evidence type="ECO:0000313" key="3">
    <source>
        <dbReference type="EMBL" id="OAG06651.1"/>
    </source>
</evidence>
<feature type="domain" description="PH" evidence="2">
    <location>
        <begin position="94"/>
        <end position="240"/>
    </location>
</feature>
<evidence type="ECO:0000259" key="2">
    <source>
        <dbReference type="PROSITE" id="PS50003"/>
    </source>
</evidence>
<dbReference type="STRING" id="1460663.A0A177CHG2"/>
<dbReference type="SMART" id="SM00233">
    <property type="entry name" value="PH"/>
    <property type="match status" value="1"/>
</dbReference>
<feature type="region of interest" description="Disordered" evidence="1">
    <location>
        <begin position="473"/>
        <end position="530"/>
    </location>
</feature>